<gene>
    <name evidence="4" type="ORF">QNA08_11400</name>
</gene>
<evidence type="ECO:0000256" key="2">
    <source>
        <dbReference type="ARBA" id="ARBA00022573"/>
    </source>
</evidence>
<evidence type="ECO:0000313" key="5">
    <source>
        <dbReference type="Proteomes" id="UP001321492"/>
    </source>
</evidence>
<accession>A0ABT7AHK1</accession>
<dbReference type="GO" id="GO:0016491">
    <property type="term" value="F:oxidoreductase activity"/>
    <property type="evidence" value="ECO:0007669"/>
    <property type="project" value="UniProtKB-KW"/>
</dbReference>
<comment type="caution">
    <text evidence="4">The sequence shown here is derived from an EMBL/GenBank/DDBJ whole genome shotgun (WGS) entry which is preliminary data.</text>
</comment>
<organism evidence="4 5">
    <name type="scientific">Chelatococcus albus</name>
    <dbReference type="NCBI Taxonomy" id="3047466"/>
    <lineage>
        <taxon>Bacteria</taxon>
        <taxon>Pseudomonadati</taxon>
        <taxon>Pseudomonadota</taxon>
        <taxon>Alphaproteobacteria</taxon>
        <taxon>Hyphomicrobiales</taxon>
        <taxon>Chelatococcaceae</taxon>
        <taxon>Chelatococcus</taxon>
    </lineage>
</organism>
<dbReference type="InterPro" id="IPR003723">
    <property type="entry name" value="Precorrin-6x_reduct"/>
</dbReference>
<comment type="pathway">
    <text evidence="1">Cofactor biosynthesis; adenosylcobalamin biosynthesis.</text>
</comment>
<keyword evidence="2" id="KW-0169">Cobalamin biosynthesis</keyword>
<reference evidence="4 5" key="1">
    <citation type="submission" date="2023-05" db="EMBL/GenBank/DDBJ databases">
        <title>Chelatococcus sp. nov., a moderately thermophilic bacterium isolated from hot spring microbial mat.</title>
        <authorList>
            <person name="Hu C.-J."/>
            <person name="Li W.-J."/>
        </authorList>
    </citation>
    <scope>NUCLEOTIDE SEQUENCE [LARGE SCALE GENOMIC DNA]</scope>
    <source>
        <strain evidence="4 5">SYSU G07232</strain>
    </source>
</reference>
<dbReference type="EC" id="1.3.1.106" evidence="4"/>
<dbReference type="EMBL" id="JASJEV010000006">
    <property type="protein sequence ID" value="MDJ1158839.1"/>
    <property type="molecule type" value="Genomic_DNA"/>
</dbReference>
<dbReference type="Pfam" id="PF02571">
    <property type="entry name" value="CbiJ"/>
    <property type="match status" value="1"/>
</dbReference>
<dbReference type="NCBIfam" id="TIGR00715">
    <property type="entry name" value="precor6x_red"/>
    <property type="match status" value="1"/>
</dbReference>
<sequence length="258" mass="26812">MASLIASPSASRILVLGGTTEAGRLAAALAARREMAAILSLAGRTAEAAPSALPRRIGGFGGIEGLMRWLAAERITAVVDATHPFAARISVNAAAACAALGLPLARLTRPAWTPQPGDRWQEVADARAAALALGAAPRRVFLTVGRLTLDAFTVAPQHRYLVRTIDAPDPPPALPDLTLVTARPPFTAEAETALMREHAVEVLVTKNSGGAATAGKLAAARALGLPVVVIRRPEKPAADTFLTVEAVLAWLEAHRPPP</sequence>
<evidence type="ECO:0000313" key="4">
    <source>
        <dbReference type="EMBL" id="MDJ1158839.1"/>
    </source>
</evidence>
<dbReference type="PANTHER" id="PTHR36925">
    <property type="entry name" value="COBALT-PRECORRIN-6A REDUCTASE"/>
    <property type="match status" value="1"/>
</dbReference>
<evidence type="ECO:0000256" key="3">
    <source>
        <dbReference type="ARBA" id="ARBA00023002"/>
    </source>
</evidence>
<evidence type="ECO:0000256" key="1">
    <source>
        <dbReference type="ARBA" id="ARBA00004953"/>
    </source>
</evidence>
<dbReference type="PROSITE" id="PS51014">
    <property type="entry name" value="COBK_CBIJ"/>
    <property type="match status" value="1"/>
</dbReference>
<protein>
    <submittedName>
        <fullName evidence="4">Cobalt-precorrin-6A reductase</fullName>
        <ecNumber evidence="4">1.3.1.106</ecNumber>
    </submittedName>
</protein>
<keyword evidence="5" id="KW-1185">Reference proteome</keyword>
<name>A0ABT7AHK1_9HYPH</name>
<proteinExistence type="predicted"/>
<dbReference type="NCBIfam" id="NF005968">
    <property type="entry name" value="PRK08057.1-2"/>
    <property type="match status" value="1"/>
</dbReference>
<dbReference type="PANTHER" id="PTHR36925:SF1">
    <property type="entry name" value="COBALT-PRECORRIN-6A REDUCTASE"/>
    <property type="match status" value="1"/>
</dbReference>
<dbReference type="RefSeq" id="WP_283740832.1">
    <property type="nucleotide sequence ID" value="NZ_JASJEV010000006.1"/>
</dbReference>
<keyword evidence="3 4" id="KW-0560">Oxidoreductase</keyword>
<dbReference type="Proteomes" id="UP001321492">
    <property type="component" value="Unassembled WGS sequence"/>
</dbReference>